<keyword evidence="4 6" id="KW-1133">Transmembrane helix</keyword>
<keyword evidence="2" id="KW-1003">Cell membrane</keyword>
<sequence length="218" mass="22485">MDPALIAAFSLAVLLLSIAPGPDMLFIVANAAAGGRRAGLVAALGMSTGLLGHTIAAAFGLGMLISAAPQLLDAIRLAGAVFLVYLAYTTLRDGRRSRTEAPAASGEAPPAPAARPLRRVYAMATLTNLANPKVILFYLAFFPQFLTTGGGALPVTAQMLLLGGLFVVIGLLVDGTVGVAAGLLSDRLLRRGPVRRWIDRASAAIFGALAARLVLDVR</sequence>
<protein>
    <submittedName>
        <fullName evidence="7">LysE family translocator</fullName>
    </submittedName>
</protein>
<dbReference type="Pfam" id="PF01810">
    <property type="entry name" value="LysE"/>
    <property type="match status" value="1"/>
</dbReference>
<evidence type="ECO:0000256" key="5">
    <source>
        <dbReference type="ARBA" id="ARBA00023136"/>
    </source>
</evidence>
<keyword evidence="3 6" id="KW-0812">Transmembrane</keyword>
<evidence type="ECO:0000256" key="3">
    <source>
        <dbReference type="ARBA" id="ARBA00022692"/>
    </source>
</evidence>
<dbReference type="EMBL" id="JAQFWP010000004">
    <property type="protein sequence ID" value="MDA2803594.1"/>
    <property type="molecule type" value="Genomic_DNA"/>
</dbReference>
<dbReference type="RefSeq" id="WP_270676085.1">
    <property type="nucleotide sequence ID" value="NZ_JAQFWP010000004.1"/>
</dbReference>
<evidence type="ECO:0000256" key="1">
    <source>
        <dbReference type="ARBA" id="ARBA00004651"/>
    </source>
</evidence>
<organism evidence="7 8">
    <name type="scientific">Nocardiopsis suaedae</name>
    <dbReference type="NCBI Taxonomy" id="3018444"/>
    <lineage>
        <taxon>Bacteria</taxon>
        <taxon>Bacillati</taxon>
        <taxon>Actinomycetota</taxon>
        <taxon>Actinomycetes</taxon>
        <taxon>Streptosporangiales</taxon>
        <taxon>Nocardiopsidaceae</taxon>
        <taxon>Nocardiopsis</taxon>
    </lineage>
</organism>
<feature type="transmembrane region" description="Helical" evidence="6">
    <location>
        <begin position="40"/>
        <end position="65"/>
    </location>
</feature>
<comment type="subcellular location">
    <subcellularLocation>
        <location evidence="1">Cell membrane</location>
        <topology evidence="1">Multi-pass membrane protein</topology>
    </subcellularLocation>
</comment>
<dbReference type="PIRSF" id="PIRSF006324">
    <property type="entry name" value="LeuE"/>
    <property type="match status" value="1"/>
</dbReference>
<keyword evidence="8" id="KW-1185">Reference proteome</keyword>
<accession>A0ABT4TFX6</accession>
<dbReference type="InterPro" id="IPR001123">
    <property type="entry name" value="LeuE-type"/>
</dbReference>
<dbReference type="PANTHER" id="PTHR30086">
    <property type="entry name" value="ARGININE EXPORTER PROTEIN ARGO"/>
    <property type="match status" value="1"/>
</dbReference>
<evidence type="ECO:0000256" key="4">
    <source>
        <dbReference type="ARBA" id="ARBA00022989"/>
    </source>
</evidence>
<evidence type="ECO:0000313" key="8">
    <source>
        <dbReference type="Proteomes" id="UP001165685"/>
    </source>
</evidence>
<feature type="transmembrane region" description="Helical" evidence="6">
    <location>
        <begin position="71"/>
        <end position="88"/>
    </location>
</feature>
<dbReference type="Proteomes" id="UP001165685">
    <property type="component" value="Unassembled WGS sequence"/>
</dbReference>
<dbReference type="PANTHER" id="PTHR30086:SF20">
    <property type="entry name" value="ARGININE EXPORTER PROTEIN ARGO-RELATED"/>
    <property type="match status" value="1"/>
</dbReference>
<evidence type="ECO:0000313" key="7">
    <source>
        <dbReference type="EMBL" id="MDA2803594.1"/>
    </source>
</evidence>
<evidence type="ECO:0000256" key="6">
    <source>
        <dbReference type="SAM" id="Phobius"/>
    </source>
</evidence>
<feature type="transmembrane region" description="Helical" evidence="6">
    <location>
        <begin position="161"/>
        <end position="185"/>
    </location>
</feature>
<keyword evidence="5 6" id="KW-0472">Membrane</keyword>
<proteinExistence type="predicted"/>
<evidence type="ECO:0000256" key="2">
    <source>
        <dbReference type="ARBA" id="ARBA00022475"/>
    </source>
</evidence>
<feature type="transmembrane region" description="Helical" evidence="6">
    <location>
        <begin position="6"/>
        <end position="28"/>
    </location>
</feature>
<reference evidence="7" key="1">
    <citation type="submission" date="2023-01" db="EMBL/GenBank/DDBJ databases">
        <title>Draft genome sequence of Nocardiopsis sp. LSu2-4 isolated from halophytes.</title>
        <authorList>
            <person name="Duangmal K."/>
            <person name="Chantavorakit T."/>
        </authorList>
    </citation>
    <scope>NUCLEOTIDE SEQUENCE</scope>
    <source>
        <strain evidence="7">LSu2-4</strain>
    </source>
</reference>
<comment type="caution">
    <text evidence="7">The sequence shown here is derived from an EMBL/GenBank/DDBJ whole genome shotgun (WGS) entry which is preliminary data.</text>
</comment>
<gene>
    <name evidence="7" type="ORF">O4U47_03655</name>
</gene>
<name>A0ABT4TFX6_9ACTN</name>